<keyword evidence="5" id="KW-0349">Heme</keyword>
<dbReference type="GO" id="GO:0046872">
    <property type="term" value="F:metal ion binding"/>
    <property type="evidence" value="ECO:0007669"/>
    <property type="project" value="UniProtKB-KW"/>
</dbReference>
<gene>
    <name evidence="13" type="ORF">AFA91_23705</name>
</gene>
<dbReference type="PANTHER" id="PTHR43141:SF5">
    <property type="entry name" value="CYTOCHROME BD-I UBIQUINOL OXIDASE SUBUNIT 2"/>
    <property type="match status" value="1"/>
</dbReference>
<evidence type="ECO:0000256" key="8">
    <source>
        <dbReference type="ARBA" id="ARBA00022982"/>
    </source>
</evidence>
<dbReference type="GO" id="GO:0019646">
    <property type="term" value="P:aerobic electron transport chain"/>
    <property type="evidence" value="ECO:0007669"/>
    <property type="project" value="TreeGrafter"/>
</dbReference>
<dbReference type="GO" id="GO:0016682">
    <property type="term" value="F:oxidoreductase activity, acting on diphenols and related substances as donors, oxygen as acceptor"/>
    <property type="evidence" value="ECO:0007669"/>
    <property type="project" value="TreeGrafter"/>
</dbReference>
<dbReference type="PATRIC" id="fig|134601.6.peg.4901"/>
<protein>
    <submittedName>
        <fullName evidence="13">Cytochrome C oxidase assembly protein</fullName>
    </submittedName>
</protein>
<reference evidence="13 14" key="1">
    <citation type="submission" date="2015-07" db="EMBL/GenBank/DDBJ databases">
        <title>Complete genome sequence of Mycobacterium goodii X7B, a facultative thermophilic biodesulfurizing bacterium.</title>
        <authorList>
            <person name="Yu B."/>
            <person name="Li F."/>
            <person name="Xu P."/>
        </authorList>
    </citation>
    <scope>NUCLEOTIDE SEQUENCE [LARGE SCALE GENOMIC DNA]</scope>
    <source>
        <strain evidence="13 14">X7B</strain>
    </source>
</reference>
<evidence type="ECO:0000256" key="7">
    <source>
        <dbReference type="ARBA" id="ARBA00022723"/>
    </source>
</evidence>
<feature type="transmembrane region" description="Helical" evidence="12">
    <location>
        <begin position="122"/>
        <end position="146"/>
    </location>
</feature>
<name>A0A0K0XAJ6_MYCGD</name>
<feature type="transmembrane region" description="Helical" evidence="12">
    <location>
        <begin position="307"/>
        <end position="330"/>
    </location>
</feature>
<feature type="transmembrane region" description="Helical" evidence="12">
    <location>
        <begin position="258"/>
        <end position="279"/>
    </location>
</feature>
<evidence type="ECO:0000313" key="14">
    <source>
        <dbReference type="Proteomes" id="UP000062255"/>
    </source>
</evidence>
<feature type="transmembrane region" description="Helical" evidence="12">
    <location>
        <begin position="231"/>
        <end position="251"/>
    </location>
</feature>
<dbReference type="PANTHER" id="PTHR43141">
    <property type="entry name" value="CYTOCHROME BD2 SUBUNIT II"/>
    <property type="match status" value="1"/>
</dbReference>
<dbReference type="RefSeq" id="WP_049746847.1">
    <property type="nucleotide sequence ID" value="NZ_CP012150.1"/>
</dbReference>
<keyword evidence="9 12" id="KW-1133">Transmembrane helix</keyword>
<evidence type="ECO:0000256" key="4">
    <source>
        <dbReference type="ARBA" id="ARBA00022475"/>
    </source>
</evidence>
<dbReference type="EMBL" id="CP012150">
    <property type="protein sequence ID" value="AKS34387.1"/>
    <property type="molecule type" value="Genomic_DNA"/>
</dbReference>
<evidence type="ECO:0000256" key="6">
    <source>
        <dbReference type="ARBA" id="ARBA00022692"/>
    </source>
</evidence>
<dbReference type="Pfam" id="PF02322">
    <property type="entry name" value="Cyt_bd_oxida_II"/>
    <property type="match status" value="1"/>
</dbReference>
<keyword evidence="11 12" id="KW-0472">Membrane</keyword>
<keyword evidence="4" id="KW-1003">Cell membrane</keyword>
<evidence type="ECO:0000256" key="3">
    <source>
        <dbReference type="ARBA" id="ARBA00022448"/>
    </source>
</evidence>
<comment type="subcellular location">
    <subcellularLocation>
        <location evidence="1">Cell membrane</location>
        <topology evidence="1">Multi-pass membrane protein</topology>
    </subcellularLocation>
</comment>
<keyword evidence="3" id="KW-0813">Transport</keyword>
<proteinExistence type="inferred from homology"/>
<keyword evidence="8" id="KW-0249">Electron transport</keyword>
<dbReference type="PIRSF" id="PIRSF000267">
    <property type="entry name" value="Cyt_oxidse_sub2"/>
    <property type="match status" value="1"/>
</dbReference>
<comment type="similarity">
    <text evidence="2">Belongs to the cytochrome ubiquinol oxidase subunit 2 family.</text>
</comment>
<sequence length="350" mass="38217">MGLQELWFILLAVLFLGFFLLEGFDFGVGMLMSFFGRTAERRGQDPEPYRRAALNTIGPVWDGNEVWLITAGGAMFAAFPEMYASMFSGLYLALLVILCAMILRIVAIEWRGKIDDDGWRRWADIGIAIGSWIPAILWGVAFAGLVRGLPVDADKRIHLAFFGDLLNTYTLLGGLATCALFAFHGAVFVALKTSGQIRTDAFRFARLLAVPATVLVAGFGLWTQVAHGTSWTWIVLAAAVVAQLVAVAQVYRGSGEGWAFGATSVVVAAVVVLLFGSLFPDLIPSTLNPDWSLTIYNGSSSPYTLKIMTWAALVFAPLVVIYQGWTYWVFSKRISADRIPAPIGLSRRSS</sequence>
<evidence type="ECO:0000256" key="1">
    <source>
        <dbReference type="ARBA" id="ARBA00004651"/>
    </source>
</evidence>
<evidence type="ECO:0000256" key="10">
    <source>
        <dbReference type="ARBA" id="ARBA00023004"/>
    </source>
</evidence>
<evidence type="ECO:0000256" key="12">
    <source>
        <dbReference type="SAM" id="Phobius"/>
    </source>
</evidence>
<evidence type="ECO:0000256" key="9">
    <source>
        <dbReference type="ARBA" id="ARBA00022989"/>
    </source>
</evidence>
<dbReference type="GO" id="GO:0005886">
    <property type="term" value="C:plasma membrane"/>
    <property type="evidence" value="ECO:0007669"/>
    <property type="project" value="UniProtKB-SubCell"/>
</dbReference>
<evidence type="ECO:0000256" key="5">
    <source>
        <dbReference type="ARBA" id="ARBA00022617"/>
    </source>
</evidence>
<dbReference type="KEGG" id="mgo:AFA91_23705"/>
<feature type="transmembrane region" description="Helical" evidence="12">
    <location>
        <begin position="203"/>
        <end position="225"/>
    </location>
</feature>
<evidence type="ECO:0000256" key="11">
    <source>
        <dbReference type="ARBA" id="ARBA00023136"/>
    </source>
</evidence>
<organism evidence="13 14">
    <name type="scientific">Mycolicibacterium goodii</name>
    <name type="common">Mycobacterium goodii</name>
    <dbReference type="NCBI Taxonomy" id="134601"/>
    <lineage>
        <taxon>Bacteria</taxon>
        <taxon>Bacillati</taxon>
        <taxon>Actinomycetota</taxon>
        <taxon>Actinomycetes</taxon>
        <taxon>Mycobacteriales</taxon>
        <taxon>Mycobacteriaceae</taxon>
        <taxon>Mycolicibacterium</taxon>
    </lineage>
</organism>
<evidence type="ECO:0000256" key="2">
    <source>
        <dbReference type="ARBA" id="ARBA00007543"/>
    </source>
</evidence>
<dbReference type="OrthoDB" id="9776710at2"/>
<dbReference type="NCBIfam" id="TIGR00203">
    <property type="entry name" value="cydB"/>
    <property type="match status" value="1"/>
</dbReference>
<dbReference type="STRING" id="134601.AFA91_23705"/>
<evidence type="ECO:0000313" key="13">
    <source>
        <dbReference type="EMBL" id="AKS34387.1"/>
    </source>
</evidence>
<dbReference type="AlphaFoldDB" id="A0A0K0XAJ6"/>
<dbReference type="InterPro" id="IPR003317">
    <property type="entry name" value="Cyt-d_oxidase_su2"/>
</dbReference>
<dbReference type="Proteomes" id="UP000062255">
    <property type="component" value="Chromosome"/>
</dbReference>
<keyword evidence="7" id="KW-0479">Metal-binding</keyword>
<dbReference type="GO" id="GO:0070069">
    <property type="term" value="C:cytochrome complex"/>
    <property type="evidence" value="ECO:0007669"/>
    <property type="project" value="TreeGrafter"/>
</dbReference>
<feature type="transmembrane region" description="Helical" evidence="12">
    <location>
        <begin position="166"/>
        <end position="191"/>
    </location>
</feature>
<keyword evidence="6 12" id="KW-0812">Transmembrane</keyword>
<accession>A0A0K0XAJ6</accession>
<dbReference type="GO" id="GO:0009055">
    <property type="term" value="F:electron transfer activity"/>
    <property type="evidence" value="ECO:0007669"/>
    <property type="project" value="TreeGrafter"/>
</dbReference>
<keyword evidence="10" id="KW-0408">Iron</keyword>
<feature type="transmembrane region" description="Helical" evidence="12">
    <location>
        <begin position="6"/>
        <end position="32"/>
    </location>
</feature>
<feature type="transmembrane region" description="Helical" evidence="12">
    <location>
        <begin position="90"/>
        <end position="110"/>
    </location>
</feature>